<keyword evidence="8 11" id="KW-0472">Membrane</keyword>
<name>A0A8B9G0J6_9PSIT</name>
<dbReference type="Pfam" id="PF10206">
    <property type="entry name" value="WRW"/>
    <property type="match status" value="1"/>
</dbReference>
<proteinExistence type="inferred from homology"/>
<feature type="compositionally biased region" description="Low complexity" evidence="10">
    <location>
        <begin position="265"/>
        <end position="278"/>
    </location>
</feature>
<dbReference type="InterPro" id="IPR019344">
    <property type="entry name" value="F1F0-ATPsyn_F_prd"/>
</dbReference>
<evidence type="ECO:0000256" key="8">
    <source>
        <dbReference type="ARBA" id="ARBA00023136"/>
    </source>
</evidence>
<keyword evidence="11" id="KW-1133">Transmembrane helix</keyword>
<evidence type="ECO:0000313" key="13">
    <source>
        <dbReference type="Proteomes" id="UP000694522"/>
    </source>
</evidence>
<dbReference type="Proteomes" id="UP000694522">
    <property type="component" value="Unplaced"/>
</dbReference>
<keyword evidence="5" id="KW-0375">Hydrogen ion transport</keyword>
<accession>A0A8B9G0J6</accession>
<keyword evidence="7" id="KW-0496">Mitochondrion</keyword>
<evidence type="ECO:0000256" key="2">
    <source>
        <dbReference type="ARBA" id="ARBA00005895"/>
    </source>
</evidence>
<comment type="subcellular location">
    <subcellularLocation>
        <location evidence="1">Mitochondrion membrane</location>
    </subcellularLocation>
</comment>
<dbReference type="GO" id="GO:0045259">
    <property type="term" value="C:proton-transporting ATP synthase complex"/>
    <property type="evidence" value="ECO:0007669"/>
    <property type="project" value="UniProtKB-KW"/>
</dbReference>
<feature type="region of interest" description="Disordered" evidence="10">
    <location>
        <begin position="34"/>
        <end position="310"/>
    </location>
</feature>
<evidence type="ECO:0000256" key="6">
    <source>
        <dbReference type="ARBA" id="ARBA00023065"/>
    </source>
</evidence>
<evidence type="ECO:0000256" key="11">
    <source>
        <dbReference type="SAM" id="Phobius"/>
    </source>
</evidence>
<dbReference type="PANTHER" id="PTHR16270">
    <property type="entry name" value="HYPOTHETICAL LOC287798"/>
    <property type="match status" value="1"/>
</dbReference>
<feature type="compositionally biased region" description="Low complexity" evidence="10">
    <location>
        <begin position="140"/>
        <end position="164"/>
    </location>
</feature>
<sequence>MAAAPPGEGPGQERERCPHCHRPFKRLRSHLPFCKAAPSTAPGPAVSADRAGPGKSGRSPPSPREGKGLPGGAAQGGGAAPGSQRSAGPAVREAAGPLRLPPKEVKDGPEALGKGVEIVIEKHRARVVRGKSGAGGRGASAGAAAQGRGPQQGMAGAGSAQTGTRGPGAAGKAPASSKGGKGRLKATESPVRGAAPGAKGSSGPGDLVLREGTGKTVMEEKRDHPEAGVEQGAAAPALHSKNARLSVPEALGGRSEGTSKHYLTSTQQQSESKQQMVSEPIARRDAELAPHQPAHHTSQSHPICLPRAPGRSTQAGALGLEWFPDLYPNYNRLSMLPGKPFHEDVGITVKTPTGNFSGGQQGPLLERRLMDVRLGELPLWVTTRDFSPQALLGGAQRAWDSYYNKYINVKKGGPAGVSMLLAGYCFLSYAWNYQHIKHYRWRKYH</sequence>
<feature type="compositionally biased region" description="Low complexity" evidence="10">
    <location>
        <begin position="193"/>
        <end position="205"/>
    </location>
</feature>
<protein>
    <recommendedName>
        <fullName evidence="14">ATP synthase subunit f, mitochondrial</fullName>
    </recommendedName>
</protein>
<dbReference type="AlphaFoldDB" id="A0A8B9G0J6"/>
<evidence type="ECO:0000256" key="5">
    <source>
        <dbReference type="ARBA" id="ARBA00022781"/>
    </source>
</evidence>
<evidence type="ECO:0000313" key="12">
    <source>
        <dbReference type="Ensembl" id="ENSACOP00000017371.1"/>
    </source>
</evidence>
<feature type="compositionally biased region" description="Basic and acidic residues" evidence="10">
    <location>
        <begin position="208"/>
        <end position="227"/>
    </location>
</feature>
<feature type="region of interest" description="Disordered" evidence="10">
    <location>
        <begin position="1"/>
        <end position="20"/>
    </location>
</feature>
<dbReference type="InterPro" id="IPR037694">
    <property type="entry name" value="MTNAP1"/>
</dbReference>
<comment type="similarity">
    <text evidence="2">Belongs to the ATPase F chain family.</text>
</comment>
<evidence type="ECO:0008006" key="14">
    <source>
        <dbReference type="Google" id="ProtNLM"/>
    </source>
</evidence>
<reference evidence="12" key="1">
    <citation type="submission" date="2025-08" db="UniProtKB">
        <authorList>
            <consortium name="Ensembl"/>
        </authorList>
    </citation>
    <scope>IDENTIFICATION</scope>
</reference>
<dbReference type="GO" id="GO:0006754">
    <property type="term" value="P:ATP biosynthetic process"/>
    <property type="evidence" value="ECO:0007669"/>
    <property type="project" value="UniProtKB-KW"/>
</dbReference>
<feature type="compositionally biased region" description="Gly residues" evidence="10">
    <location>
        <begin position="68"/>
        <end position="80"/>
    </location>
</feature>
<evidence type="ECO:0000256" key="1">
    <source>
        <dbReference type="ARBA" id="ARBA00004325"/>
    </source>
</evidence>
<keyword evidence="9" id="KW-0066">ATP synthesis</keyword>
<feature type="compositionally biased region" description="Low complexity" evidence="10">
    <location>
        <begin position="81"/>
        <end position="90"/>
    </location>
</feature>
<keyword evidence="13" id="KW-1185">Reference proteome</keyword>
<dbReference type="GO" id="GO:0031966">
    <property type="term" value="C:mitochondrial membrane"/>
    <property type="evidence" value="ECO:0007669"/>
    <property type="project" value="UniProtKB-SubCell"/>
</dbReference>
<evidence type="ECO:0000256" key="7">
    <source>
        <dbReference type="ARBA" id="ARBA00023128"/>
    </source>
</evidence>
<dbReference type="PANTHER" id="PTHR16270:SF5">
    <property type="entry name" value="HYPOTHETICAL LOC287798"/>
    <property type="match status" value="1"/>
</dbReference>
<evidence type="ECO:0000256" key="9">
    <source>
        <dbReference type="ARBA" id="ARBA00023310"/>
    </source>
</evidence>
<evidence type="ECO:0000256" key="10">
    <source>
        <dbReference type="SAM" id="MobiDB-lite"/>
    </source>
</evidence>
<reference evidence="12" key="2">
    <citation type="submission" date="2025-09" db="UniProtKB">
        <authorList>
            <consortium name="Ensembl"/>
        </authorList>
    </citation>
    <scope>IDENTIFICATION</scope>
</reference>
<evidence type="ECO:0000256" key="3">
    <source>
        <dbReference type="ARBA" id="ARBA00022448"/>
    </source>
</evidence>
<evidence type="ECO:0000256" key="4">
    <source>
        <dbReference type="ARBA" id="ARBA00022547"/>
    </source>
</evidence>
<keyword evidence="4" id="KW-0138">CF(0)</keyword>
<keyword evidence="11" id="KW-0812">Transmembrane</keyword>
<organism evidence="12 13">
    <name type="scientific">Amazona collaria</name>
    <name type="common">yellow-billed parrot</name>
    <dbReference type="NCBI Taxonomy" id="241587"/>
    <lineage>
        <taxon>Eukaryota</taxon>
        <taxon>Metazoa</taxon>
        <taxon>Chordata</taxon>
        <taxon>Craniata</taxon>
        <taxon>Vertebrata</taxon>
        <taxon>Euteleostomi</taxon>
        <taxon>Archelosauria</taxon>
        <taxon>Archosauria</taxon>
        <taxon>Dinosauria</taxon>
        <taxon>Saurischia</taxon>
        <taxon>Theropoda</taxon>
        <taxon>Coelurosauria</taxon>
        <taxon>Aves</taxon>
        <taxon>Neognathae</taxon>
        <taxon>Neoaves</taxon>
        <taxon>Telluraves</taxon>
        <taxon>Australaves</taxon>
        <taxon>Psittaciformes</taxon>
        <taxon>Psittacidae</taxon>
        <taxon>Amazona</taxon>
    </lineage>
</organism>
<dbReference type="GO" id="GO:1902600">
    <property type="term" value="P:proton transmembrane transport"/>
    <property type="evidence" value="ECO:0007669"/>
    <property type="project" value="UniProtKB-KW"/>
</dbReference>
<keyword evidence="3" id="KW-0813">Transport</keyword>
<feature type="transmembrane region" description="Helical" evidence="11">
    <location>
        <begin position="415"/>
        <end position="433"/>
    </location>
</feature>
<dbReference type="Ensembl" id="ENSACOT00000018007.1">
    <property type="protein sequence ID" value="ENSACOP00000017371.1"/>
    <property type="gene ID" value="ENSACOG00000012042.1"/>
</dbReference>
<keyword evidence="6" id="KW-0406">Ion transport</keyword>